<evidence type="ECO:0000313" key="1">
    <source>
        <dbReference type="EMBL" id="PIO09366.1"/>
    </source>
</evidence>
<evidence type="ECO:0000313" key="2">
    <source>
        <dbReference type="Proteomes" id="UP000228934"/>
    </source>
</evidence>
<name>A0A2G9Q181_AQUCT</name>
<organism evidence="1 2">
    <name type="scientific">Aquarana catesbeiana</name>
    <name type="common">American bullfrog</name>
    <name type="synonym">Rana catesbeiana</name>
    <dbReference type="NCBI Taxonomy" id="8400"/>
    <lineage>
        <taxon>Eukaryota</taxon>
        <taxon>Metazoa</taxon>
        <taxon>Chordata</taxon>
        <taxon>Craniata</taxon>
        <taxon>Vertebrata</taxon>
        <taxon>Euteleostomi</taxon>
        <taxon>Amphibia</taxon>
        <taxon>Batrachia</taxon>
        <taxon>Anura</taxon>
        <taxon>Neobatrachia</taxon>
        <taxon>Ranoidea</taxon>
        <taxon>Ranidae</taxon>
        <taxon>Aquarana</taxon>
    </lineage>
</organism>
<gene>
    <name evidence="1" type="ORF">AB205_0123930</name>
</gene>
<dbReference type="Proteomes" id="UP000228934">
    <property type="component" value="Unassembled WGS sequence"/>
</dbReference>
<sequence length="69" mass="8286">MGVHIRKWVNALQKKQERKFYTIHSSHKRLIERWTGVDTMDIYSAQSQSCLLLFIVHQKSIRFSYNKFG</sequence>
<protein>
    <submittedName>
        <fullName evidence="1">Uncharacterized protein</fullName>
    </submittedName>
</protein>
<dbReference type="EMBL" id="KZ370124">
    <property type="protein sequence ID" value="PIO09366.1"/>
    <property type="molecule type" value="Genomic_DNA"/>
</dbReference>
<accession>A0A2G9Q181</accession>
<reference evidence="2" key="1">
    <citation type="journal article" date="2017" name="Nat. Commun.">
        <title>The North American bullfrog draft genome provides insight into hormonal regulation of long noncoding RNA.</title>
        <authorList>
            <person name="Hammond S.A."/>
            <person name="Warren R.L."/>
            <person name="Vandervalk B.P."/>
            <person name="Kucuk E."/>
            <person name="Khan H."/>
            <person name="Gibb E.A."/>
            <person name="Pandoh P."/>
            <person name="Kirk H."/>
            <person name="Zhao Y."/>
            <person name="Jones M."/>
            <person name="Mungall A.J."/>
            <person name="Coope R."/>
            <person name="Pleasance S."/>
            <person name="Moore R.A."/>
            <person name="Holt R.A."/>
            <person name="Round J.M."/>
            <person name="Ohora S."/>
            <person name="Walle B.V."/>
            <person name="Veldhoen N."/>
            <person name="Helbing C.C."/>
            <person name="Birol I."/>
        </authorList>
    </citation>
    <scope>NUCLEOTIDE SEQUENCE [LARGE SCALE GENOMIC DNA]</scope>
</reference>
<dbReference type="AlphaFoldDB" id="A0A2G9Q181"/>
<proteinExistence type="predicted"/>
<keyword evidence="2" id="KW-1185">Reference proteome</keyword>